<dbReference type="RefSeq" id="WP_305961620.1">
    <property type="nucleotide sequence ID" value="NZ_JAVAMQ010000001.1"/>
</dbReference>
<protein>
    <submittedName>
        <fullName evidence="3">CAP domain-containing protein</fullName>
    </submittedName>
</protein>
<dbReference type="InterPro" id="IPR018511">
    <property type="entry name" value="Hemolysin-typ_Ca-bd_CS"/>
</dbReference>
<proteinExistence type="predicted"/>
<evidence type="ECO:0000313" key="3">
    <source>
        <dbReference type="EMBL" id="MDP5305746.1"/>
    </source>
</evidence>
<dbReference type="PANTHER" id="PTHR31157">
    <property type="entry name" value="SCP DOMAIN-CONTAINING PROTEIN"/>
    <property type="match status" value="1"/>
</dbReference>
<dbReference type="InterPro" id="IPR011049">
    <property type="entry name" value="Serralysin-like_metalloprot_C"/>
</dbReference>
<dbReference type="SUPFAM" id="SSF51120">
    <property type="entry name" value="beta-Roll"/>
    <property type="match status" value="1"/>
</dbReference>
<dbReference type="Pfam" id="PF00188">
    <property type="entry name" value="CAP"/>
    <property type="match status" value="1"/>
</dbReference>
<evidence type="ECO:0000313" key="4">
    <source>
        <dbReference type="Proteomes" id="UP001224997"/>
    </source>
</evidence>
<feature type="compositionally biased region" description="Basic and acidic residues" evidence="1">
    <location>
        <begin position="269"/>
        <end position="283"/>
    </location>
</feature>
<feature type="compositionally biased region" description="Gly residues" evidence="1">
    <location>
        <begin position="249"/>
        <end position="268"/>
    </location>
</feature>
<evidence type="ECO:0000256" key="1">
    <source>
        <dbReference type="SAM" id="MobiDB-lite"/>
    </source>
</evidence>
<dbReference type="SUPFAM" id="SSF55797">
    <property type="entry name" value="PR-1-like"/>
    <property type="match status" value="1"/>
</dbReference>
<feature type="region of interest" description="Disordered" evidence="1">
    <location>
        <begin position="249"/>
        <end position="315"/>
    </location>
</feature>
<reference evidence="3 4" key="1">
    <citation type="submission" date="2023-08" db="EMBL/GenBank/DDBJ databases">
        <authorList>
            <person name="Park J.-S."/>
        </authorList>
    </citation>
    <scope>NUCLEOTIDE SEQUENCE [LARGE SCALE GENOMIC DNA]</scope>
    <source>
        <strain evidence="3 4">2205BS29-5</strain>
    </source>
</reference>
<dbReference type="PROSITE" id="PS00330">
    <property type="entry name" value="HEMOLYSIN_CALCIUM"/>
    <property type="match status" value="4"/>
</dbReference>
<dbReference type="PANTHER" id="PTHR31157:SF1">
    <property type="entry name" value="SCP DOMAIN-CONTAINING PROTEIN"/>
    <property type="match status" value="1"/>
</dbReference>
<dbReference type="InterPro" id="IPR014044">
    <property type="entry name" value="CAP_dom"/>
</dbReference>
<evidence type="ECO:0000259" key="2">
    <source>
        <dbReference type="Pfam" id="PF00188"/>
    </source>
</evidence>
<keyword evidence="4" id="KW-1185">Reference proteome</keyword>
<sequence length="405" mass="41542">MSVSTADERYFVDLVNRSRAQHDLDPLTVDLSLNASAERHSRWMLAEDVFSHTGQGGSTASQRMVAAGLDLSGSWSTAENIAYVSVSGEADLRDEIRQLHQMLMDSPCHYANIVDDRSTLIGIGLETGGFTAGGREYRVLMVTQNFADTDGRTRPEDGSFALSGIGGIGVAAPARSDWLADFDGIRVAGAGPFAGTARNDDFSLTGGADRATGGGGDDWIAGRGGRDLLQGGAGADLLLGQGGADDLRGGQGGDALTGGTGRDGLAGEGGHDGLRGGAGHDRLAGGGGNDLMRGEAGRDRLAGGDGADTLSGDRGNDLLDGGGGADSFVFARGGGADRIADFRPGTDRLVIDPALLRGETPGGLVRDHIRATDAGLVIDFGDGDRLTLAGTDLRADQIASDIFLL</sequence>
<name>A0ABT9J9J0_9RHOB</name>
<dbReference type="Gene3D" id="3.40.33.10">
    <property type="entry name" value="CAP"/>
    <property type="match status" value="1"/>
</dbReference>
<dbReference type="Proteomes" id="UP001224997">
    <property type="component" value="Unassembled WGS sequence"/>
</dbReference>
<dbReference type="Pfam" id="PF00353">
    <property type="entry name" value="HemolysinCabind"/>
    <property type="match status" value="3"/>
</dbReference>
<dbReference type="InterPro" id="IPR035940">
    <property type="entry name" value="CAP_sf"/>
</dbReference>
<dbReference type="EMBL" id="JAVAMQ010000001">
    <property type="protein sequence ID" value="MDP5305746.1"/>
    <property type="molecule type" value="Genomic_DNA"/>
</dbReference>
<gene>
    <name evidence="3" type="ORF">Q5Y72_01355</name>
</gene>
<feature type="domain" description="SCP" evidence="2">
    <location>
        <begin position="12"/>
        <end position="131"/>
    </location>
</feature>
<organism evidence="3 4">
    <name type="scientific">Paracoccus spongiarum</name>
    <dbReference type="NCBI Taxonomy" id="3064387"/>
    <lineage>
        <taxon>Bacteria</taxon>
        <taxon>Pseudomonadati</taxon>
        <taxon>Pseudomonadota</taxon>
        <taxon>Alphaproteobacteria</taxon>
        <taxon>Rhodobacterales</taxon>
        <taxon>Paracoccaceae</taxon>
        <taxon>Paracoccus</taxon>
    </lineage>
</organism>
<feature type="region of interest" description="Disordered" evidence="1">
    <location>
        <begin position="198"/>
        <end position="217"/>
    </location>
</feature>
<comment type="caution">
    <text evidence="3">The sequence shown here is derived from an EMBL/GenBank/DDBJ whole genome shotgun (WGS) entry which is preliminary data.</text>
</comment>
<dbReference type="InterPro" id="IPR001343">
    <property type="entry name" value="Hemolysn_Ca-bd"/>
</dbReference>
<dbReference type="Gene3D" id="2.150.10.10">
    <property type="entry name" value="Serralysin-like metalloprotease, C-terminal"/>
    <property type="match status" value="2"/>
</dbReference>
<feature type="compositionally biased region" description="Basic and acidic residues" evidence="1">
    <location>
        <begin position="292"/>
        <end position="302"/>
    </location>
</feature>
<dbReference type="PRINTS" id="PR00313">
    <property type="entry name" value="CABNDNGRPT"/>
</dbReference>
<dbReference type="CDD" id="cd05379">
    <property type="entry name" value="CAP_bacterial"/>
    <property type="match status" value="1"/>
</dbReference>
<accession>A0ABT9J9J0</accession>